<comment type="caution">
    <text evidence="8">The sequence shown here is derived from an EMBL/GenBank/DDBJ whole genome shotgun (WGS) entry which is preliminary data.</text>
</comment>
<feature type="domain" description="GtrA/DPMS transmembrane" evidence="7">
    <location>
        <begin position="10"/>
        <end position="126"/>
    </location>
</feature>
<dbReference type="InterPro" id="IPR051401">
    <property type="entry name" value="GtrA_CellWall_Glycosyl"/>
</dbReference>
<proteinExistence type="inferred from homology"/>
<accession>A0ABN0JDK5</accession>
<reference evidence="8 9" key="1">
    <citation type="submission" date="2013-02" db="EMBL/GenBank/DDBJ databases">
        <title>The Genome Sequence of Acinetobacter sp. NIPH 809.</title>
        <authorList>
            <consortium name="The Broad Institute Genome Sequencing Platform"/>
            <consortium name="The Broad Institute Genome Sequencing Center for Infectious Disease"/>
            <person name="Cerqueira G."/>
            <person name="Feldgarden M."/>
            <person name="Courvalin P."/>
            <person name="Perichon B."/>
            <person name="Grillot-Courvalin C."/>
            <person name="Clermont D."/>
            <person name="Rocha E."/>
            <person name="Yoon E.-J."/>
            <person name="Nemec A."/>
            <person name="Walker B."/>
            <person name="Young S.K."/>
            <person name="Zeng Q."/>
            <person name="Gargeya S."/>
            <person name="Fitzgerald M."/>
            <person name="Haas B."/>
            <person name="Abouelleil A."/>
            <person name="Alvarado L."/>
            <person name="Arachchi H.M."/>
            <person name="Berlin A.M."/>
            <person name="Chapman S.B."/>
            <person name="Dewar J."/>
            <person name="Goldberg J."/>
            <person name="Griggs A."/>
            <person name="Gujja S."/>
            <person name="Hansen M."/>
            <person name="Howarth C."/>
            <person name="Imamovic A."/>
            <person name="Larimer J."/>
            <person name="McCowan C."/>
            <person name="Murphy C."/>
            <person name="Neiman D."/>
            <person name="Pearson M."/>
            <person name="Priest M."/>
            <person name="Roberts A."/>
            <person name="Saif S."/>
            <person name="Shea T."/>
            <person name="Sisk P."/>
            <person name="Sykes S."/>
            <person name="Wortman J."/>
            <person name="Nusbaum C."/>
            <person name="Birren B."/>
        </authorList>
    </citation>
    <scope>NUCLEOTIDE SEQUENCE [LARGE SCALE GENOMIC DNA]</scope>
    <source>
        <strain evidence="8 9">NIPH 809</strain>
    </source>
</reference>
<dbReference type="PANTHER" id="PTHR38459:SF1">
    <property type="entry name" value="PROPHAGE BACTOPRENOL-LINKED GLUCOSE TRANSLOCASE HOMOLOG"/>
    <property type="match status" value="1"/>
</dbReference>
<feature type="transmembrane region" description="Helical" evidence="6">
    <location>
        <begin position="36"/>
        <end position="55"/>
    </location>
</feature>
<sequence length="127" mass="14730">MQTHFLQFFRFGIVGLIAACTHYLVVILLIQPQYQISLKYANLLAFLVAFWISYFGHRIFTFQATHLLHSQTLKKFMVVAGLGFMLNESVLLVSHHYLNTPISILVIFSIGLTSIFTFFLNRYFAFQ</sequence>
<evidence type="ECO:0000256" key="5">
    <source>
        <dbReference type="ARBA" id="ARBA00023136"/>
    </source>
</evidence>
<evidence type="ECO:0000256" key="1">
    <source>
        <dbReference type="ARBA" id="ARBA00004141"/>
    </source>
</evidence>
<dbReference type="RefSeq" id="WP_004654667.1">
    <property type="nucleotide sequence ID" value="NZ_KB849179.1"/>
</dbReference>
<keyword evidence="5 6" id="KW-0472">Membrane</keyword>
<organism evidence="8 9">
    <name type="scientific">Acinetobacter proteolyticus</name>
    <dbReference type="NCBI Taxonomy" id="1776741"/>
    <lineage>
        <taxon>Bacteria</taxon>
        <taxon>Pseudomonadati</taxon>
        <taxon>Pseudomonadota</taxon>
        <taxon>Gammaproteobacteria</taxon>
        <taxon>Moraxellales</taxon>
        <taxon>Moraxellaceae</taxon>
        <taxon>Acinetobacter</taxon>
    </lineage>
</organism>
<feature type="transmembrane region" description="Helical" evidence="6">
    <location>
        <begin position="76"/>
        <end position="98"/>
    </location>
</feature>
<evidence type="ECO:0000256" key="4">
    <source>
        <dbReference type="ARBA" id="ARBA00022989"/>
    </source>
</evidence>
<dbReference type="Proteomes" id="UP000013034">
    <property type="component" value="Unassembled WGS sequence"/>
</dbReference>
<comment type="similarity">
    <text evidence="2">Belongs to the GtrA family.</text>
</comment>
<keyword evidence="9" id="KW-1185">Reference proteome</keyword>
<keyword evidence="4 6" id="KW-1133">Transmembrane helix</keyword>
<dbReference type="Pfam" id="PF04138">
    <property type="entry name" value="GtrA_DPMS_TM"/>
    <property type="match status" value="1"/>
</dbReference>
<feature type="transmembrane region" description="Helical" evidence="6">
    <location>
        <begin position="12"/>
        <end position="30"/>
    </location>
</feature>
<name>A0ABN0JDK5_9GAMM</name>
<evidence type="ECO:0000313" key="9">
    <source>
        <dbReference type="Proteomes" id="UP000013034"/>
    </source>
</evidence>
<evidence type="ECO:0000259" key="7">
    <source>
        <dbReference type="Pfam" id="PF04138"/>
    </source>
</evidence>
<keyword evidence="3 6" id="KW-0812">Transmembrane</keyword>
<dbReference type="InterPro" id="IPR007267">
    <property type="entry name" value="GtrA_DPMS_TM"/>
</dbReference>
<dbReference type="PANTHER" id="PTHR38459">
    <property type="entry name" value="PROPHAGE BACTOPRENOL-LINKED GLUCOSE TRANSLOCASE HOMOLOG"/>
    <property type="match status" value="1"/>
</dbReference>
<gene>
    <name evidence="8" type="ORF">F993_02180</name>
</gene>
<feature type="transmembrane region" description="Helical" evidence="6">
    <location>
        <begin position="104"/>
        <end position="124"/>
    </location>
</feature>
<evidence type="ECO:0000256" key="2">
    <source>
        <dbReference type="ARBA" id="ARBA00009399"/>
    </source>
</evidence>
<comment type="subcellular location">
    <subcellularLocation>
        <location evidence="1">Membrane</location>
        <topology evidence="1">Multi-pass membrane protein</topology>
    </subcellularLocation>
</comment>
<evidence type="ECO:0000256" key="3">
    <source>
        <dbReference type="ARBA" id="ARBA00022692"/>
    </source>
</evidence>
<evidence type="ECO:0000313" key="8">
    <source>
        <dbReference type="EMBL" id="ENU23311.1"/>
    </source>
</evidence>
<protein>
    <recommendedName>
        <fullName evidence="7">GtrA/DPMS transmembrane domain-containing protein</fullName>
    </recommendedName>
</protein>
<evidence type="ECO:0000256" key="6">
    <source>
        <dbReference type="SAM" id="Phobius"/>
    </source>
</evidence>
<dbReference type="EMBL" id="APOI01000017">
    <property type="protein sequence ID" value="ENU23311.1"/>
    <property type="molecule type" value="Genomic_DNA"/>
</dbReference>